<gene>
    <name evidence="2" type="ORF">NDU88_009560</name>
</gene>
<evidence type="ECO:0000259" key="1">
    <source>
        <dbReference type="Pfam" id="PF16706"/>
    </source>
</evidence>
<keyword evidence="3" id="KW-1185">Reference proteome</keyword>
<accession>A0AAV7PSU0</accession>
<comment type="caution">
    <text evidence="2">The sequence shown here is derived from an EMBL/GenBank/DDBJ whole genome shotgun (WGS) entry which is preliminary data.</text>
</comment>
<dbReference type="InterPro" id="IPR032699">
    <property type="entry name" value="Izumo-Ig"/>
</dbReference>
<dbReference type="Proteomes" id="UP001066276">
    <property type="component" value="Chromosome 7"/>
</dbReference>
<evidence type="ECO:0000313" key="3">
    <source>
        <dbReference type="Proteomes" id="UP001066276"/>
    </source>
</evidence>
<protein>
    <recommendedName>
        <fullName evidence="1">Izumo protein immunoglobulin domain-containing protein</fullName>
    </recommendedName>
</protein>
<proteinExistence type="predicted"/>
<organism evidence="2 3">
    <name type="scientific">Pleurodeles waltl</name>
    <name type="common">Iberian ribbed newt</name>
    <dbReference type="NCBI Taxonomy" id="8319"/>
    <lineage>
        <taxon>Eukaryota</taxon>
        <taxon>Metazoa</taxon>
        <taxon>Chordata</taxon>
        <taxon>Craniata</taxon>
        <taxon>Vertebrata</taxon>
        <taxon>Euteleostomi</taxon>
        <taxon>Amphibia</taxon>
        <taxon>Batrachia</taxon>
        <taxon>Caudata</taxon>
        <taxon>Salamandroidea</taxon>
        <taxon>Salamandridae</taxon>
        <taxon>Pleurodelinae</taxon>
        <taxon>Pleurodeles</taxon>
    </lineage>
</organism>
<feature type="domain" description="Izumo protein immunoglobulin" evidence="1">
    <location>
        <begin position="2"/>
        <end position="68"/>
    </location>
</feature>
<evidence type="ECO:0000313" key="2">
    <source>
        <dbReference type="EMBL" id="KAJ1131221.1"/>
    </source>
</evidence>
<reference evidence="2" key="1">
    <citation type="journal article" date="2022" name="bioRxiv">
        <title>Sequencing and chromosome-scale assembly of the giantPleurodeles waltlgenome.</title>
        <authorList>
            <person name="Brown T."/>
            <person name="Elewa A."/>
            <person name="Iarovenko S."/>
            <person name="Subramanian E."/>
            <person name="Araus A.J."/>
            <person name="Petzold A."/>
            <person name="Susuki M."/>
            <person name="Suzuki K.-i.T."/>
            <person name="Hayashi T."/>
            <person name="Toyoda A."/>
            <person name="Oliveira C."/>
            <person name="Osipova E."/>
            <person name="Leigh N.D."/>
            <person name="Simon A."/>
            <person name="Yun M.H."/>
        </authorList>
    </citation>
    <scope>NUCLEOTIDE SEQUENCE</scope>
    <source>
        <strain evidence="2">20211129_DDA</strain>
        <tissue evidence="2">Liver</tissue>
    </source>
</reference>
<dbReference type="Pfam" id="PF16706">
    <property type="entry name" value="Izumo-Ig"/>
    <property type="match status" value="1"/>
</dbReference>
<dbReference type="EMBL" id="JANPWB010000011">
    <property type="protein sequence ID" value="KAJ1131221.1"/>
    <property type="molecule type" value="Genomic_DNA"/>
</dbReference>
<dbReference type="AlphaFoldDB" id="A0AAV7PSU0"/>
<sequence length="72" mass="8461">MTWHVRLAPRKLYILYKKINSKKEKQAVSDESVMAKKQVLLSDAGSYECHCVNERQSIIFSIIHFRITGERH</sequence>
<name>A0AAV7PSU0_PLEWA</name>